<evidence type="ECO:0000313" key="2">
    <source>
        <dbReference type="Proteomes" id="UP000707206"/>
    </source>
</evidence>
<keyword evidence="2" id="KW-1185">Reference proteome</keyword>
<protein>
    <submittedName>
        <fullName evidence="1">Uncharacterized protein</fullName>
    </submittedName>
</protein>
<organism evidence="1 2">
    <name type="scientific">Pelagihabitans pacificus</name>
    <dbReference type="NCBI Taxonomy" id="2696054"/>
    <lineage>
        <taxon>Bacteria</taxon>
        <taxon>Pseudomonadati</taxon>
        <taxon>Bacteroidota</taxon>
        <taxon>Flavobacteriia</taxon>
        <taxon>Flavobacteriales</taxon>
        <taxon>Flavobacteriaceae</taxon>
        <taxon>Pelagihabitans</taxon>
    </lineage>
</organism>
<dbReference type="EMBL" id="VIKU02000003">
    <property type="protein sequence ID" value="NHF60114.1"/>
    <property type="molecule type" value="Genomic_DNA"/>
</dbReference>
<gene>
    <name evidence="1" type="ORF">FK220_012220</name>
</gene>
<name>A0A967AU90_9FLAO</name>
<proteinExistence type="predicted"/>
<accession>A0A967AU90</accession>
<dbReference type="AlphaFoldDB" id="A0A967AU90"/>
<reference evidence="1" key="2">
    <citation type="submission" date="2020-03" db="EMBL/GenBank/DDBJ databases">
        <title>Flavobacteriaceae bacterium strain TP-CH-4, a member of the family Flavobacteriaceae isolated from a deep-sea seamount.</title>
        <authorList>
            <person name="Zhang D.-C."/>
        </authorList>
    </citation>
    <scope>NUCLEOTIDE SEQUENCE</scope>
    <source>
        <strain evidence="1">TP-CH-4</strain>
    </source>
</reference>
<dbReference type="RefSeq" id="WP_166204900.1">
    <property type="nucleotide sequence ID" value="NZ_VIKU02000003.1"/>
</dbReference>
<dbReference type="Proteomes" id="UP000707206">
    <property type="component" value="Unassembled WGS sequence"/>
</dbReference>
<sequence length="465" mass="53964">MRIVTIAFFVLLIFACGNEASYIRIQKKIAFEKINYFKFPTDSLSKPFQYRVTYYFSNGIPHRWLELDSTGKVLTDYIYDYDDDWIHSGAKYREDGATEYSLEKVRFENDSTQITEWLDSIGQVYYTMTDNLNQFGKTYRATFEGDKVHGYDSTFYTKDGFQKQIFFTNVKGKVFNGRTFEYDSVNTNIDWVVRKKIVEDTIREIHFREVYYDSSFVSKNGVFYEGVLSTGTFSENSISFTKNEDVLFQTRTADWDNQFGFLSYKNNGVFGESVPLKILDTIYNGAISPLGDKIIYSTKKNVSEKIMLLKKNNGSWSEKIDLTQSSDIEGGYFYWRTENELYFYTPENSGDIVQGKLVNDQLIVTDYLKSLNTSSGTEFSPYVDKEKRFIIFTRYLEGDEAQQGFFISYNSADFDSPNWSKPKKLDMLPYGWNAYILSSGKQFLYSNGDDILSVPLKNSKLQIGN</sequence>
<evidence type="ECO:0000313" key="1">
    <source>
        <dbReference type="EMBL" id="NHF60114.1"/>
    </source>
</evidence>
<comment type="caution">
    <text evidence="1">The sequence shown here is derived from an EMBL/GenBank/DDBJ whole genome shotgun (WGS) entry which is preliminary data.</text>
</comment>
<dbReference type="PROSITE" id="PS51257">
    <property type="entry name" value="PROKAR_LIPOPROTEIN"/>
    <property type="match status" value="1"/>
</dbReference>
<reference evidence="1" key="1">
    <citation type="submission" date="2019-07" db="EMBL/GenBank/DDBJ databases">
        <authorList>
            <person name="De-Chao Zhang Q."/>
        </authorList>
    </citation>
    <scope>NUCLEOTIDE SEQUENCE</scope>
    <source>
        <strain evidence="1">TP-CH-4</strain>
    </source>
</reference>